<feature type="transmembrane region" description="Helical" evidence="1">
    <location>
        <begin position="43"/>
        <end position="61"/>
    </location>
</feature>
<comment type="caution">
    <text evidence="2">The sequence shown here is derived from an EMBL/GenBank/DDBJ whole genome shotgun (WGS) entry which is preliminary data.</text>
</comment>
<proteinExistence type="predicted"/>
<dbReference type="AlphaFoldDB" id="A0AAV4A3B2"/>
<accession>A0AAV4A3B2</accession>
<keyword evidence="1" id="KW-0472">Membrane</keyword>
<gene>
    <name evidence="2" type="ORF">PoB_002919600</name>
</gene>
<keyword evidence="3" id="KW-1185">Reference proteome</keyword>
<sequence length="306" mass="34365">MVVVVAVVVGVIVLVVLVLAEMVVIVVVMVMAMSGVAVMRMKVVLAIILQMVVIVVMVVVMQKASLKMVPAVGGTVNRKFASDLKGVFCHGQRNALLRKTAEENFEVLICHLLTVTKLQKVCQMTAGELQPHTRILKQLVRQRQSLQKKTASRKKDPAYQREKSLRYLKTVKSLFVFPWHFRIERHLHIRPGARDVFAPAAAVPFRLENIHKSDVAGVLHYYESGYLMVAIIRGECQLHLAENTEEISSHNCGQEMSERWAVLQQKGDSGLGRAPEIEVETNILHPHSETIPKRCQNIEITARSRL</sequence>
<evidence type="ECO:0000256" key="1">
    <source>
        <dbReference type="SAM" id="Phobius"/>
    </source>
</evidence>
<dbReference type="EMBL" id="BLXT01003625">
    <property type="protein sequence ID" value="GFO02691.1"/>
    <property type="molecule type" value="Genomic_DNA"/>
</dbReference>
<dbReference type="Proteomes" id="UP000735302">
    <property type="component" value="Unassembled WGS sequence"/>
</dbReference>
<keyword evidence="1" id="KW-1133">Transmembrane helix</keyword>
<feature type="transmembrane region" description="Helical" evidence="1">
    <location>
        <begin position="6"/>
        <end position="31"/>
    </location>
</feature>
<protein>
    <submittedName>
        <fullName evidence="2">Uncharacterized protein</fullName>
    </submittedName>
</protein>
<reference evidence="2 3" key="1">
    <citation type="journal article" date="2021" name="Elife">
        <title>Chloroplast acquisition without the gene transfer in kleptoplastic sea slugs, Plakobranchus ocellatus.</title>
        <authorList>
            <person name="Maeda T."/>
            <person name="Takahashi S."/>
            <person name="Yoshida T."/>
            <person name="Shimamura S."/>
            <person name="Takaki Y."/>
            <person name="Nagai Y."/>
            <person name="Toyoda A."/>
            <person name="Suzuki Y."/>
            <person name="Arimoto A."/>
            <person name="Ishii H."/>
            <person name="Satoh N."/>
            <person name="Nishiyama T."/>
            <person name="Hasebe M."/>
            <person name="Maruyama T."/>
            <person name="Minagawa J."/>
            <person name="Obokata J."/>
            <person name="Shigenobu S."/>
        </authorList>
    </citation>
    <scope>NUCLEOTIDE SEQUENCE [LARGE SCALE GENOMIC DNA]</scope>
</reference>
<evidence type="ECO:0000313" key="2">
    <source>
        <dbReference type="EMBL" id="GFO02691.1"/>
    </source>
</evidence>
<name>A0AAV4A3B2_9GAST</name>
<organism evidence="2 3">
    <name type="scientific">Plakobranchus ocellatus</name>
    <dbReference type="NCBI Taxonomy" id="259542"/>
    <lineage>
        <taxon>Eukaryota</taxon>
        <taxon>Metazoa</taxon>
        <taxon>Spiralia</taxon>
        <taxon>Lophotrochozoa</taxon>
        <taxon>Mollusca</taxon>
        <taxon>Gastropoda</taxon>
        <taxon>Heterobranchia</taxon>
        <taxon>Euthyneura</taxon>
        <taxon>Panpulmonata</taxon>
        <taxon>Sacoglossa</taxon>
        <taxon>Placobranchoidea</taxon>
        <taxon>Plakobranchidae</taxon>
        <taxon>Plakobranchus</taxon>
    </lineage>
</organism>
<keyword evidence="1" id="KW-0812">Transmembrane</keyword>
<evidence type="ECO:0000313" key="3">
    <source>
        <dbReference type="Proteomes" id="UP000735302"/>
    </source>
</evidence>